<dbReference type="EMBL" id="LT554386">
    <property type="protein sequence ID" value="SAM04473.1"/>
    <property type="molecule type" value="Genomic_DNA"/>
</dbReference>
<evidence type="ECO:0000313" key="3">
    <source>
        <dbReference type="Proteomes" id="UP000078561"/>
    </source>
</evidence>
<evidence type="ECO:0000256" key="1">
    <source>
        <dbReference type="SAM" id="MobiDB-lite"/>
    </source>
</evidence>
<gene>
    <name evidence="2" type="primary">ABSGL_10337.1 scaffold 11921</name>
</gene>
<proteinExistence type="predicted"/>
<feature type="region of interest" description="Disordered" evidence="1">
    <location>
        <begin position="375"/>
        <end position="475"/>
    </location>
</feature>
<accession>A0A163K5S9</accession>
<evidence type="ECO:0000313" key="2">
    <source>
        <dbReference type="EMBL" id="SAM04473.1"/>
    </source>
</evidence>
<feature type="compositionally biased region" description="Basic and acidic residues" evidence="1">
    <location>
        <begin position="394"/>
        <end position="407"/>
    </location>
</feature>
<organism evidence="2">
    <name type="scientific">Absidia glauca</name>
    <name type="common">Pin mould</name>
    <dbReference type="NCBI Taxonomy" id="4829"/>
    <lineage>
        <taxon>Eukaryota</taxon>
        <taxon>Fungi</taxon>
        <taxon>Fungi incertae sedis</taxon>
        <taxon>Mucoromycota</taxon>
        <taxon>Mucoromycotina</taxon>
        <taxon>Mucoromycetes</taxon>
        <taxon>Mucorales</taxon>
        <taxon>Cunninghamellaceae</taxon>
        <taxon>Absidia</taxon>
    </lineage>
</organism>
<reference evidence="2" key="1">
    <citation type="submission" date="2016-04" db="EMBL/GenBank/DDBJ databases">
        <authorList>
            <person name="Evans L.H."/>
            <person name="Alamgir A."/>
            <person name="Owens N."/>
            <person name="Weber N.D."/>
            <person name="Virtaneva K."/>
            <person name="Barbian K."/>
            <person name="Babar A."/>
            <person name="Rosenke K."/>
        </authorList>
    </citation>
    <scope>NUCLEOTIDE SEQUENCE [LARGE SCALE GENOMIC DNA]</scope>
    <source>
        <strain evidence="2">CBS 101.48</strain>
    </source>
</reference>
<dbReference type="InParanoid" id="A0A163K5S9"/>
<dbReference type="OrthoDB" id="2301438at2759"/>
<dbReference type="Proteomes" id="UP000078561">
    <property type="component" value="Unassembled WGS sequence"/>
</dbReference>
<dbReference type="AlphaFoldDB" id="A0A163K5S9"/>
<sequence>MSGRNNTLEAIWKVGLMSRGRKSAEMLRMERRLQGLKTPTLCRRVTDAQEGKTLFEMSRLLVGLTKIIHQQSAQVYKESLALLSKVRREMASNTEMTINLALAKPNDVKHFTFKDGIRFVEGPHRTRTSLIDFDDSPLLLLASRGYDITALTPPPPAPLSPSPVSSMSPENLRNTVLVLDSQETEPDFMQFDLPNKEIAQAGPSRRPLDPEQEVSDYDMSNDQGWASMLAEFAGYVSNISCLQRLPHPPSLTPLCSPTNGASQEVPRNFHLAYPRDSEPMILQAQVPSPLVPRSAEESVADDFFDFAPYESSPPVSLRTDDYSHIRPYPDPSPPPFRRQRRRRIRSDGLQVVPVEDVMDDPTTIQRYAQDTRALLTYDPEAVTPRPSLKKQKERPRLEDGRDRDPYSHDSYMFPDFMDDQDDIPPPATTMNPSLNDTDDFNHISLGDDQPSSSTRRRQQREPFLEASWTGHHSDPTEERVLNYSELLEMYVQPPPLDSTVFEFDQYLGILTNREECHFDEVFTVGPGGSKRSEAALAFYYALESAGARRVLPSQDIPYGPITLHLP</sequence>
<feature type="region of interest" description="Disordered" evidence="1">
    <location>
        <begin position="313"/>
        <end position="348"/>
    </location>
</feature>
<keyword evidence="3" id="KW-1185">Reference proteome</keyword>
<protein>
    <submittedName>
        <fullName evidence="2">Uncharacterized protein</fullName>
    </submittedName>
</protein>
<name>A0A163K5S9_ABSGL</name>